<dbReference type="HOGENOM" id="CLU_010194_1_3_11"/>
<comment type="caution">
    <text evidence="5">The sequence shown here is derived from an EMBL/GenBank/DDBJ whole genome shotgun (WGS) entry which is preliminary data.</text>
</comment>
<gene>
    <name evidence="5" type="ORF">HMPREF0063_12773</name>
</gene>
<proteinExistence type="inferred from homology"/>
<sequence length="259" mass="27425">MSTETNGTETNGTGTNGTGPRIVIVTGGSRGLGAGIVASYLASGDRVAACARSVTPEVEAWREQYPDHFLFAPADLSSSADAKAFVDAVIDRWDRVDVLINNAGVARDGILGMASDEDIDVVVDLNIKGTLYMSRLVSRRMLARRSGSIVNISSIVGRSGYRGLGVYSATKAALDGLTRSMARELGSRGITVNGIAPGYLRTEMSHGLDEGQMDQIVRRTPAGRLGDPDDIARVCQFLTDPRNDYLTGQVIVVDGGLTS</sequence>
<protein>
    <submittedName>
        <fullName evidence="5">Oxidoreductase, short chain dehydrogenase/reductase family protein</fullName>
    </submittedName>
</protein>
<organism evidence="5 6">
    <name type="scientific">Aeromicrobium marinum DSM 15272</name>
    <dbReference type="NCBI Taxonomy" id="585531"/>
    <lineage>
        <taxon>Bacteria</taxon>
        <taxon>Bacillati</taxon>
        <taxon>Actinomycetota</taxon>
        <taxon>Actinomycetes</taxon>
        <taxon>Propionibacteriales</taxon>
        <taxon>Nocardioidaceae</taxon>
        <taxon>Aeromicrobium</taxon>
    </lineage>
</organism>
<dbReference type="GO" id="GO:0016616">
    <property type="term" value="F:oxidoreductase activity, acting on the CH-OH group of donors, NAD or NADP as acceptor"/>
    <property type="evidence" value="ECO:0007669"/>
    <property type="project" value="TreeGrafter"/>
</dbReference>
<dbReference type="EMBL" id="ACLF03000012">
    <property type="protein sequence ID" value="EFQ82065.1"/>
    <property type="molecule type" value="Genomic_DNA"/>
</dbReference>
<dbReference type="PRINTS" id="PR00080">
    <property type="entry name" value="SDRFAMILY"/>
</dbReference>
<dbReference type="PRINTS" id="PR00081">
    <property type="entry name" value="GDHRDH"/>
</dbReference>
<feature type="compositionally biased region" description="Low complexity" evidence="3">
    <location>
        <begin position="1"/>
        <end position="13"/>
    </location>
</feature>
<dbReference type="Pfam" id="PF13561">
    <property type="entry name" value="adh_short_C2"/>
    <property type="match status" value="1"/>
</dbReference>
<feature type="region of interest" description="Disordered" evidence="3">
    <location>
        <begin position="1"/>
        <end position="20"/>
    </location>
</feature>
<dbReference type="PANTHER" id="PTHR42760">
    <property type="entry name" value="SHORT-CHAIN DEHYDROGENASES/REDUCTASES FAMILY MEMBER"/>
    <property type="match status" value="1"/>
</dbReference>
<evidence type="ECO:0000256" key="3">
    <source>
        <dbReference type="SAM" id="MobiDB-lite"/>
    </source>
</evidence>
<evidence type="ECO:0000313" key="6">
    <source>
        <dbReference type="Proteomes" id="UP000003111"/>
    </source>
</evidence>
<keyword evidence="6" id="KW-1185">Reference proteome</keyword>
<dbReference type="eggNOG" id="COG1028">
    <property type="taxonomic scope" value="Bacteria"/>
</dbReference>
<dbReference type="PANTHER" id="PTHR42760:SF40">
    <property type="entry name" value="3-OXOACYL-[ACYL-CARRIER-PROTEIN] REDUCTASE, CHLOROPLASTIC"/>
    <property type="match status" value="1"/>
</dbReference>
<feature type="domain" description="Ketoreductase" evidence="4">
    <location>
        <begin position="21"/>
        <end position="216"/>
    </location>
</feature>
<dbReference type="SMART" id="SM00822">
    <property type="entry name" value="PKS_KR"/>
    <property type="match status" value="1"/>
</dbReference>
<dbReference type="FunFam" id="3.40.50.720:FF:000173">
    <property type="entry name" value="3-oxoacyl-[acyl-carrier protein] reductase"/>
    <property type="match status" value="1"/>
</dbReference>
<evidence type="ECO:0000313" key="5">
    <source>
        <dbReference type="EMBL" id="EFQ82065.1"/>
    </source>
</evidence>
<dbReference type="InterPro" id="IPR036291">
    <property type="entry name" value="NAD(P)-bd_dom_sf"/>
</dbReference>
<dbReference type="Gene3D" id="3.40.50.720">
    <property type="entry name" value="NAD(P)-binding Rossmann-like Domain"/>
    <property type="match status" value="1"/>
</dbReference>
<name>E2SFG4_9ACTN</name>
<dbReference type="SUPFAM" id="SSF51735">
    <property type="entry name" value="NAD(P)-binding Rossmann-fold domains"/>
    <property type="match status" value="1"/>
</dbReference>
<evidence type="ECO:0000259" key="4">
    <source>
        <dbReference type="SMART" id="SM00822"/>
    </source>
</evidence>
<dbReference type="PROSITE" id="PS00061">
    <property type="entry name" value="ADH_SHORT"/>
    <property type="match status" value="1"/>
</dbReference>
<dbReference type="InterPro" id="IPR020904">
    <property type="entry name" value="Sc_DH/Rdtase_CS"/>
</dbReference>
<dbReference type="Proteomes" id="UP000003111">
    <property type="component" value="Unassembled WGS sequence"/>
</dbReference>
<evidence type="ECO:0000256" key="2">
    <source>
        <dbReference type="ARBA" id="ARBA00023002"/>
    </source>
</evidence>
<evidence type="ECO:0000256" key="1">
    <source>
        <dbReference type="ARBA" id="ARBA00006484"/>
    </source>
</evidence>
<dbReference type="AlphaFoldDB" id="E2SFG4"/>
<dbReference type="OrthoDB" id="9808187at2"/>
<dbReference type="GO" id="GO:0030497">
    <property type="term" value="P:fatty acid elongation"/>
    <property type="evidence" value="ECO:0007669"/>
    <property type="project" value="TreeGrafter"/>
</dbReference>
<accession>E2SFG4</accession>
<dbReference type="InterPro" id="IPR002347">
    <property type="entry name" value="SDR_fam"/>
</dbReference>
<keyword evidence="2" id="KW-0560">Oxidoreductase</keyword>
<dbReference type="RefSeq" id="WP_007079428.1">
    <property type="nucleotide sequence ID" value="NZ_CM001024.1"/>
</dbReference>
<dbReference type="InterPro" id="IPR057326">
    <property type="entry name" value="KR_dom"/>
</dbReference>
<comment type="similarity">
    <text evidence="1">Belongs to the short-chain dehydrogenases/reductases (SDR) family.</text>
</comment>
<dbReference type="STRING" id="585531.HMPREF0063_12773"/>
<reference evidence="5" key="1">
    <citation type="submission" date="2010-08" db="EMBL/GenBank/DDBJ databases">
        <authorList>
            <person name="Muzny D."/>
            <person name="Qin X."/>
            <person name="Buhay C."/>
            <person name="Dugan-Rocha S."/>
            <person name="Ding Y."/>
            <person name="Chen G."/>
            <person name="Hawes A."/>
            <person name="Holder M."/>
            <person name="Jhangiani S."/>
            <person name="Johnson A."/>
            <person name="Khan Z."/>
            <person name="Li Z."/>
            <person name="Liu W."/>
            <person name="Liu X."/>
            <person name="Perez L."/>
            <person name="Shen H."/>
            <person name="Wang Q."/>
            <person name="Watt J."/>
            <person name="Xi L."/>
            <person name="Xin Y."/>
            <person name="Zhou J."/>
            <person name="Deng J."/>
            <person name="Jiang H."/>
            <person name="Liu Y."/>
            <person name="Qu J."/>
            <person name="Song X.-Z."/>
            <person name="Zhang L."/>
            <person name="Villasana D."/>
            <person name="Johnson A."/>
            <person name="Liu J."/>
            <person name="Liyanage D."/>
            <person name="Lorensuhewa L."/>
            <person name="Robinson T."/>
            <person name="Song A."/>
            <person name="Song B.-B."/>
            <person name="Dinh H."/>
            <person name="Thornton R."/>
            <person name="Coyle M."/>
            <person name="Francisco L."/>
            <person name="Jackson L."/>
            <person name="Javaid M."/>
            <person name="Korchina V."/>
            <person name="Kovar C."/>
            <person name="Mata R."/>
            <person name="Mathew T."/>
            <person name="Ngo R."/>
            <person name="Nguyen L."/>
            <person name="Nguyen N."/>
            <person name="Okwuonu G."/>
            <person name="Ongeri F."/>
            <person name="Pham C."/>
            <person name="Simmons D."/>
            <person name="Wilczek-Boney K."/>
            <person name="Hale W."/>
            <person name="Jakkamsetti A."/>
            <person name="Pham P."/>
            <person name="Ruth R."/>
            <person name="San Lucas F."/>
            <person name="Warren J."/>
            <person name="Zhang J."/>
            <person name="Zhao Z."/>
            <person name="Zhou C."/>
            <person name="Zhu D."/>
            <person name="Lee S."/>
            <person name="Bess C."/>
            <person name="Blankenburg K."/>
            <person name="Forbes L."/>
            <person name="Fu Q."/>
            <person name="Gubbala S."/>
            <person name="Hirani K."/>
            <person name="Jayaseelan J.C."/>
            <person name="Lara F."/>
            <person name="Munidasa M."/>
            <person name="Palculict T."/>
            <person name="Patil S."/>
            <person name="Pu L.-L."/>
            <person name="Saada N."/>
            <person name="Tang L."/>
            <person name="Weissenberger G."/>
            <person name="Zhu Y."/>
            <person name="Hemphill L."/>
            <person name="Shang Y."/>
            <person name="Youmans B."/>
            <person name="Ayvaz T."/>
            <person name="Ross M."/>
            <person name="Santibanez J."/>
            <person name="Aqrawi P."/>
            <person name="Gross S."/>
            <person name="Joshi V."/>
            <person name="Fowler G."/>
            <person name="Nazareth L."/>
            <person name="Reid J."/>
            <person name="Worley K."/>
            <person name="Petrosino J."/>
            <person name="Highlander S."/>
            <person name="Gibbs R."/>
        </authorList>
    </citation>
    <scope>NUCLEOTIDE SEQUENCE [LARGE SCALE GENOMIC DNA]</scope>
    <source>
        <strain evidence="5">DSM 15272</strain>
    </source>
</reference>